<dbReference type="Proteomes" id="UP000244090">
    <property type="component" value="Unassembled WGS sequence"/>
</dbReference>
<organism evidence="4 5">
    <name type="scientific">Kordia periserrulae</name>
    <dbReference type="NCBI Taxonomy" id="701523"/>
    <lineage>
        <taxon>Bacteria</taxon>
        <taxon>Pseudomonadati</taxon>
        <taxon>Bacteroidota</taxon>
        <taxon>Flavobacteriia</taxon>
        <taxon>Flavobacteriales</taxon>
        <taxon>Flavobacteriaceae</taxon>
        <taxon>Kordia</taxon>
    </lineage>
</organism>
<dbReference type="Gene3D" id="3.40.720.10">
    <property type="entry name" value="Alkaline Phosphatase, subunit A"/>
    <property type="match status" value="1"/>
</dbReference>
<sequence length="526" mass="61612">MPVKQILCLFAIISLMSCKKQQQKTAIEKPNIVFIFTDDHATQAITAYNDRFKDISPTPNIDRIAKEGAILRNAFSTNAICGPSRAAILTGKYSHVNGYYKNYRGGHFDNTQWSYPKALQENGYTTALVGKWHLASEPKGFDYYKYHIDHGEQGVYWNPTYSENGTEVKEEGYATNITTDFALQWLDNKNNQEPFCLMLQYKAPHREWAPDTKYVDLFEDETLPFPETFNDMYEGREQTAGNTHMTMDYLNRRDLKLATPEDLDKKELRKWLDYGNKPRQIATPNDTLKGEALRRWKYQRYIKDYLATIRSVDDNIGRVLQYLKDHNLEENTIVIYASDQGFFLGEHGWFDKRWMYEESMRMPFIIKYPGKIKPNTVVDDIISNIDIAPTLLELTKTEIPQDVQGKSFTPLLMGETVENWRQSMYYHYYEYPKWHHVQPHYGIRTERYKLIHFYYDIDVWELYDLQEDPQEMNNLIHSEAHTSLITTLKEQLKALKTAYGNTMTVEELRNISDTNFGGLESGTKDK</sequence>
<reference evidence="4 5" key="1">
    <citation type="submission" date="2018-04" db="EMBL/GenBank/DDBJ databases">
        <title>Genomic Encyclopedia of Archaeal and Bacterial Type Strains, Phase II (KMG-II): from individual species to whole genera.</title>
        <authorList>
            <person name="Goeker M."/>
        </authorList>
    </citation>
    <scope>NUCLEOTIDE SEQUENCE [LARGE SCALE GENOMIC DNA]</scope>
    <source>
        <strain evidence="4 5">DSM 25731</strain>
    </source>
</reference>
<dbReference type="GO" id="GO:0016787">
    <property type="term" value="F:hydrolase activity"/>
    <property type="evidence" value="ECO:0007669"/>
    <property type="project" value="UniProtKB-KW"/>
</dbReference>
<dbReference type="InterPro" id="IPR032506">
    <property type="entry name" value="SGSH_C"/>
</dbReference>
<dbReference type="PROSITE" id="PS00523">
    <property type="entry name" value="SULFATASE_1"/>
    <property type="match status" value="1"/>
</dbReference>
<evidence type="ECO:0000313" key="5">
    <source>
        <dbReference type="Proteomes" id="UP000244090"/>
    </source>
</evidence>
<evidence type="ECO:0000313" key="4">
    <source>
        <dbReference type="EMBL" id="PTX61742.1"/>
    </source>
</evidence>
<dbReference type="InterPro" id="IPR024607">
    <property type="entry name" value="Sulfatase_CS"/>
</dbReference>
<dbReference type="InterPro" id="IPR017850">
    <property type="entry name" value="Alkaline_phosphatase_core_sf"/>
</dbReference>
<protein>
    <submittedName>
        <fullName evidence="4">Arylsulfatase A-like enzyme</fullName>
    </submittedName>
</protein>
<dbReference type="CDD" id="cd16031">
    <property type="entry name" value="G6S_like"/>
    <property type="match status" value="1"/>
</dbReference>
<name>A0A2T6C099_9FLAO</name>
<dbReference type="Pfam" id="PF16347">
    <property type="entry name" value="SGSH_C"/>
    <property type="match status" value="1"/>
</dbReference>
<dbReference type="OrthoDB" id="9815108at2"/>
<keyword evidence="2" id="KW-0378">Hydrolase</keyword>
<dbReference type="PANTHER" id="PTHR43108:SF6">
    <property type="entry name" value="N-SULPHOGLUCOSAMINE SULPHOHYDROLASE"/>
    <property type="match status" value="1"/>
</dbReference>
<gene>
    <name evidence="4" type="ORF">C8N46_104386</name>
</gene>
<comment type="similarity">
    <text evidence="1">Belongs to the sulfatase family.</text>
</comment>
<comment type="caution">
    <text evidence="4">The sequence shown here is derived from an EMBL/GenBank/DDBJ whole genome shotgun (WGS) entry which is preliminary data.</text>
</comment>
<dbReference type="PANTHER" id="PTHR43108">
    <property type="entry name" value="N-ACETYLGLUCOSAMINE-6-SULFATASE FAMILY MEMBER"/>
    <property type="match status" value="1"/>
</dbReference>
<dbReference type="AlphaFoldDB" id="A0A2T6C099"/>
<evidence type="ECO:0000256" key="1">
    <source>
        <dbReference type="ARBA" id="ARBA00008779"/>
    </source>
</evidence>
<dbReference type="PROSITE" id="PS51257">
    <property type="entry name" value="PROKAR_LIPOPROTEIN"/>
    <property type="match status" value="1"/>
</dbReference>
<evidence type="ECO:0000259" key="3">
    <source>
        <dbReference type="Pfam" id="PF16347"/>
    </source>
</evidence>
<dbReference type="PROSITE" id="PS00149">
    <property type="entry name" value="SULFATASE_2"/>
    <property type="match status" value="1"/>
</dbReference>
<evidence type="ECO:0000256" key="2">
    <source>
        <dbReference type="ARBA" id="ARBA00022801"/>
    </source>
</evidence>
<feature type="domain" description="N-sulphoglucosamine sulphohydrolase C-terminal" evidence="3">
    <location>
        <begin position="345"/>
        <end position="496"/>
    </location>
</feature>
<dbReference type="RefSeq" id="WP_108114952.1">
    <property type="nucleotide sequence ID" value="NZ_QBKT01000004.1"/>
</dbReference>
<dbReference type="EMBL" id="QBKT01000004">
    <property type="protein sequence ID" value="PTX61742.1"/>
    <property type="molecule type" value="Genomic_DNA"/>
</dbReference>
<accession>A0A2T6C099</accession>
<keyword evidence="5" id="KW-1185">Reference proteome</keyword>
<dbReference type="SUPFAM" id="SSF53649">
    <property type="entry name" value="Alkaline phosphatase-like"/>
    <property type="match status" value="1"/>
</dbReference>
<proteinExistence type="inferred from homology"/>